<proteinExistence type="inferred from homology"/>
<dbReference type="NCBIfam" id="NF003644">
    <property type="entry name" value="PRK05286.1-1"/>
    <property type="match status" value="1"/>
</dbReference>
<dbReference type="PANTHER" id="PTHR48109:SF4">
    <property type="entry name" value="DIHYDROOROTATE DEHYDROGENASE (QUINONE), MITOCHONDRIAL"/>
    <property type="match status" value="1"/>
</dbReference>
<dbReference type="SUPFAM" id="SSF51395">
    <property type="entry name" value="FMN-linked oxidoreductases"/>
    <property type="match status" value="1"/>
</dbReference>
<dbReference type="Pfam" id="PF01180">
    <property type="entry name" value="DHO_dh"/>
    <property type="match status" value="1"/>
</dbReference>
<feature type="binding site" evidence="13">
    <location>
        <position position="267"/>
    </location>
    <ligand>
        <name>FMN</name>
        <dbReference type="ChEBI" id="CHEBI:58210"/>
    </ligand>
</feature>
<feature type="binding site" evidence="13">
    <location>
        <position position="244"/>
    </location>
    <ligand>
        <name>FMN</name>
        <dbReference type="ChEBI" id="CHEBI:58210"/>
    </ligand>
</feature>
<feature type="binding site" evidence="13">
    <location>
        <position position="176"/>
    </location>
    <ligand>
        <name>substrate</name>
    </ligand>
</feature>
<evidence type="ECO:0000256" key="9">
    <source>
        <dbReference type="ARBA" id="ARBA00022975"/>
    </source>
</evidence>
<evidence type="ECO:0000256" key="10">
    <source>
        <dbReference type="ARBA" id="ARBA00023002"/>
    </source>
</evidence>
<comment type="cofactor">
    <cofactor evidence="13">
        <name>FMN</name>
        <dbReference type="ChEBI" id="CHEBI:58210"/>
    </cofactor>
    <text evidence="13">Binds 1 FMN per subunit.</text>
</comment>
<protein>
    <recommendedName>
        <fullName evidence="13">Dihydroorotate dehydrogenase (quinone)</fullName>
        <ecNumber evidence="13">1.3.5.2</ecNumber>
    </recommendedName>
    <alternativeName>
        <fullName evidence="13">DHOdehase</fullName>
        <shortName evidence="13">DHOD</shortName>
        <shortName evidence="13">DHODase</shortName>
    </alternativeName>
    <alternativeName>
        <fullName evidence="13">Dihydroorotate oxidase</fullName>
    </alternativeName>
</protein>
<dbReference type="Proteomes" id="UP000256763">
    <property type="component" value="Unassembled WGS sequence"/>
</dbReference>
<dbReference type="NCBIfam" id="NF003645">
    <property type="entry name" value="PRK05286.1-2"/>
    <property type="match status" value="1"/>
</dbReference>
<dbReference type="UniPathway" id="UPA00070">
    <property type="reaction ID" value="UER00946"/>
</dbReference>
<evidence type="ECO:0000259" key="14">
    <source>
        <dbReference type="Pfam" id="PF01180"/>
    </source>
</evidence>
<comment type="subcellular location">
    <subcellularLocation>
        <location evidence="2 13">Cell membrane</location>
        <topology evidence="2 13">Peripheral membrane protein</topology>
    </subcellularLocation>
</comment>
<dbReference type="InterPro" id="IPR001295">
    <property type="entry name" value="Dihydroorotate_DH_CS"/>
</dbReference>
<feature type="binding site" evidence="13">
    <location>
        <position position="296"/>
    </location>
    <ligand>
        <name>FMN</name>
        <dbReference type="ChEBI" id="CHEBI:58210"/>
    </ligand>
</feature>
<comment type="caution">
    <text evidence="15">The sequence shown here is derived from an EMBL/GenBank/DDBJ whole genome shotgun (WGS) entry which is preliminary data.</text>
</comment>
<keyword evidence="16" id="KW-1185">Reference proteome</keyword>
<evidence type="ECO:0000256" key="4">
    <source>
        <dbReference type="ARBA" id="ARBA00005359"/>
    </source>
</evidence>
<accession>A0A3E0WPI8</accession>
<name>A0A3E0WPI8_9GAMM</name>
<feature type="binding site" evidence="13">
    <location>
        <begin position="110"/>
        <end position="114"/>
    </location>
    <ligand>
        <name>substrate</name>
    </ligand>
</feature>
<dbReference type="AlphaFoldDB" id="A0A3E0WPI8"/>
<comment type="pathway">
    <text evidence="3 13">Pyrimidine metabolism; UMP biosynthesis via de novo pathway; orotate from (S)-dihydroorotate (quinone route): step 1/1.</text>
</comment>
<organism evidence="15 16">
    <name type="scientific">Alkalilimnicola ehrlichii</name>
    <dbReference type="NCBI Taxonomy" id="351052"/>
    <lineage>
        <taxon>Bacteria</taxon>
        <taxon>Pseudomonadati</taxon>
        <taxon>Pseudomonadota</taxon>
        <taxon>Gammaproteobacteria</taxon>
        <taxon>Chromatiales</taxon>
        <taxon>Ectothiorhodospiraceae</taxon>
        <taxon>Alkalilimnicola</taxon>
    </lineage>
</organism>
<evidence type="ECO:0000256" key="2">
    <source>
        <dbReference type="ARBA" id="ARBA00004202"/>
    </source>
</evidence>
<dbReference type="OrthoDB" id="9802377at2"/>
<dbReference type="NCBIfam" id="NF003652">
    <property type="entry name" value="PRK05286.2-5"/>
    <property type="match status" value="1"/>
</dbReference>
<dbReference type="PANTHER" id="PTHR48109">
    <property type="entry name" value="DIHYDROOROTATE DEHYDROGENASE (QUINONE), MITOCHONDRIAL-RELATED"/>
    <property type="match status" value="1"/>
</dbReference>
<feature type="active site" description="Nucleophile" evidence="13">
    <location>
        <position position="174"/>
    </location>
</feature>
<dbReference type="RefSeq" id="WP_116302742.1">
    <property type="nucleotide sequence ID" value="NZ_NFZV01000013.1"/>
</dbReference>
<dbReference type="GO" id="GO:0106430">
    <property type="term" value="F:dihydroorotate dehydrogenase (quinone) activity"/>
    <property type="evidence" value="ECO:0007669"/>
    <property type="project" value="UniProtKB-EC"/>
</dbReference>
<dbReference type="GO" id="GO:0006207">
    <property type="term" value="P:'de novo' pyrimidine nucleobase biosynthetic process"/>
    <property type="evidence" value="ECO:0007669"/>
    <property type="project" value="UniProtKB-UniRule"/>
</dbReference>
<dbReference type="GO" id="GO:0005737">
    <property type="term" value="C:cytoplasm"/>
    <property type="evidence" value="ECO:0007669"/>
    <property type="project" value="InterPro"/>
</dbReference>
<dbReference type="EMBL" id="NFZW01000014">
    <property type="protein sequence ID" value="RFA34894.1"/>
    <property type="molecule type" value="Genomic_DNA"/>
</dbReference>
<keyword evidence="10 13" id="KW-0560">Oxidoreductase</keyword>
<dbReference type="InterPro" id="IPR012135">
    <property type="entry name" value="Dihydroorotate_DH_1_2"/>
</dbReference>
<dbReference type="FunFam" id="3.20.20.70:FF:000028">
    <property type="entry name" value="Dihydroorotate dehydrogenase (quinone)"/>
    <property type="match status" value="1"/>
</dbReference>
<feature type="binding site" evidence="13">
    <location>
        <position position="138"/>
    </location>
    <ligand>
        <name>FMN</name>
        <dbReference type="ChEBI" id="CHEBI:58210"/>
    </ligand>
</feature>
<keyword evidence="9 13" id="KW-0665">Pyrimidine biosynthesis</keyword>
<dbReference type="GO" id="GO:0005886">
    <property type="term" value="C:plasma membrane"/>
    <property type="evidence" value="ECO:0007669"/>
    <property type="project" value="UniProtKB-SubCell"/>
</dbReference>
<reference evidence="16" key="1">
    <citation type="submission" date="2017-05" db="EMBL/GenBank/DDBJ databases">
        <authorList>
            <person name="Sharma S."/>
            <person name="Sidhu C."/>
            <person name="Pinnaka A.K."/>
        </authorList>
    </citation>
    <scope>NUCLEOTIDE SEQUENCE [LARGE SCALE GENOMIC DNA]</scope>
    <source>
        <strain evidence="16">AK93</strain>
    </source>
</reference>
<feature type="domain" description="Dihydroorotate dehydrogenase catalytic" evidence="14">
    <location>
        <begin position="43"/>
        <end position="336"/>
    </location>
</feature>
<feature type="binding site" evidence="13">
    <location>
        <begin position="61"/>
        <end position="65"/>
    </location>
    <ligand>
        <name>FMN</name>
        <dbReference type="ChEBI" id="CHEBI:58210"/>
    </ligand>
</feature>
<gene>
    <name evidence="13" type="primary">pyrD</name>
    <name evidence="15" type="ORF">CAL65_14470</name>
</gene>
<dbReference type="NCBIfam" id="TIGR01036">
    <property type="entry name" value="pyrD_sub2"/>
    <property type="match status" value="1"/>
</dbReference>
<dbReference type="NCBIfam" id="NF003646">
    <property type="entry name" value="PRK05286.1-4"/>
    <property type="match status" value="1"/>
</dbReference>
<dbReference type="InterPro" id="IPR050074">
    <property type="entry name" value="DHO_dehydrogenase"/>
</dbReference>
<evidence type="ECO:0000256" key="5">
    <source>
        <dbReference type="ARBA" id="ARBA00011245"/>
    </source>
</evidence>
<feature type="binding site" evidence="13">
    <location>
        <position position="85"/>
    </location>
    <ligand>
        <name>FMN</name>
        <dbReference type="ChEBI" id="CHEBI:58210"/>
    </ligand>
</feature>
<dbReference type="HAMAP" id="MF_00225">
    <property type="entry name" value="DHO_dh_type2"/>
    <property type="match status" value="1"/>
</dbReference>
<keyword evidence="11 13" id="KW-0472">Membrane</keyword>
<evidence type="ECO:0000256" key="3">
    <source>
        <dbReference type="ARBA" id="ARBA00005161"/>
    </source>
</evidence>
<keyword evidence="8 13" id="KW-0288">FMN</keyword>
<evidence type="ECO:0000256" key="8">
    <source>
        <dbReference type="ARBA" id="ARBA00022643"/>
    </source>
</evidence>
<dbReference type="PIRSF" id="PIRSF000164">
    <property type="entry name" value="DHO_oxidase"/>
    <property type="match status" value="1"/>
</dbReference>
<evidence type="ECO:0000256" key="1">
    <source>
        <dbReference type="ARBA" id="ARBA00003125"/>
    </source>
</evidence>
<dbReference type="EC" id="1.3.5.2" evidence="13"/>
<dbReference type="PROSITE" id="PS00912">
    <property type="entry name" value="DHODEHASE_2"/>
    <property type="match status" value="1"/>
</dbReference>
<dbReference type="InterPro" id="IPR005719">
    <property type="entry name" value="Dihydroorotate_DH_2"/>
</dbReference>
<dbReference type="CDD" id="cd04738">
    <property type="entry name" value="DHOD_2_like"/>
    <property type="match status" value="1"/>
</dbReference>
<evidence type="ECO:0000256" key="11">
    <source>
        <dbReference type="ARBA" id="ARBA00023136"/>
    </source>
</evidence>
<feature type="binding site" evidence="13">
    <location>
        <begin position="245"/>
        <end position="246"/>
    </location>
    <ligand>
        <name>substrate</name>
    </ligand>
</feature>
<feature type="binding site" evidence="13">
    <location>
        <position position="216"/>
    </location>
    <ligand>
        <name>FMN</name>
        <dbReference type="ChEBI" id="CHEBI:58210"/>
    </ligand>
</feature>
<dbReference type="InterPro" id="IPR013785">
    <property type="entry name" value="Aldolase_TIM"/>
</dbReference>
<feature type="binding site" evidence="13">
    <location>
        <begin position="317"/>
        <end position="318"/>
    </location>
    <ligand>
        <name>FMN</name>
        <dbReference type="ChEBI" id="CHEBI:58210"/>
    </ligand>
</feature>
<feature type="binding site" evidence="13">
    <location>
        <position position="65"/>
    </location>
    <ligand>
        <name>substrate</name>
    </ligand>
</feature>
<feature type="binding site" evidence="13">
    <location>
        <position position="171"/>
    </location>
    <ligand>
        <name>FMN</name>
        <dbReference type="ChEBI" id="CHEBI:58210"/>
    </ligand>
</feature>
<comment type="subunit">
    <text evidence="5 13">Monomer.</text>
</comment>
<comment type="catalytic activity">
    <reaction evidence="12 13">
        <text>(S)-dihydroorotate + a quinone = orotate + a quinol</text>
        <dbReference type="Rhea" id="RHEA:30187"/>
        <dbReference type="ChEBI" id="CHEBI:24646"/>
        <dbReference type="ChEBI" id="CHEBI:30839"/>
        <dbReference type="ChEBI" id="CHEBI:30864"/>
        <dbReference type="ChEBI" id="CHEBI:132124"/>
        <dbReference type="EC" id="1.3.5.2"/>
    </reaction>
</comment>
<evidence type="ECO:0000256" key="7">
    <source>
        <dbReference type="ARBA" id="ARBA00022630"/>
    </source>
</evidence>
<evidence type="ECO:0000256" key="13">
    <source>
        <dbReference type="HAMAP-Rule" id="MF_00225"/>
    </source>
</evidence>
<keyword evidence="7 13" id="KW-0285">Flavoprotein</keyword>
<dbReference type="InterPro" id="IPR005720">
    <property type="entry name" value="Dihydroorotate_DH_cat"/>
</dbReference>
<evidence type="ECO:0000313" key="16">
    <source>
        <dbReference type="Proteomes" id="UP000256763"/>
    </source>
</evidence>
<feature type="binding site" evidence="13">
    <location>
        <position position="171"/>
    </location>
    <ligand>
        <name>substrate</name>
    </ligand>
</feature>
<keyword evidence="6 13" id="KW-1003">Cell membrane</keyword>
<evidence type="ECO:0000256" key="12">
    <source>
        <dbReference type="ARBA" id="ARBA00048639"/>
    </source>
</evidence>
<evidence type="ECO:0000313" key="15">
    <source>
        <dbReference type="EMBL" id="RFA34894.1"/>
    </source>
</evidence>
<dbReference type="Gene3D" id="3.20.20.70">
    <property type="entry name" value="Aldolase class I"/>
    <property type="match status" value="1"/>
</dbReference>
<comment type="function">
    <text evidence="1 13">Catalyzes the conversion of dihydroorotate to orotate with quinone as electron acceptor.</text>
</comment>
<sequence length="349" mass="38133">MYSLLRHLLFRLEPELSHSIALNSLDATYRLGIGRLFGSPPPMLPKRVMGIEFPNPVGLAAGLDKNADHLRALGSLGFGFIEVGTVTPRPQSGNPKPRLFRCPEQRALVNRMGFNNKGVDHLVSRVRTAGYRGVLGINIGKNFDTPVERATEDYLLCLRKVYPFADYVVVNISSPNTPGLRDLQHGDALDELLATLKLEQRQLALQYERHVPLVVKIAPDLDAEQIAVFAAKLLEHNIDGVAATNTTLSRVGVEGTRCAEEAGGLSGRPMFDASTEVLRQLNRHLRGAIPIIGIGGIHSGRDAVRKSKAGASLVQVYTGFIYRGPRLIGEIGRALKLEDDERPAVLGPY</sequence>
<comment type="similarity">
    <text evidence="4 13">Belongs to the dihydroorotate dehydrogenase family. Type 2 subfamily.</text>
</comment>
<dbReference type="GO" id="GO:0044205">
    <property type="term" value="P:'de novo' UMP biosynthetic process"/>
    <property type="evidence" value="ECO:0007669"/>
    <property type="project" value="UniProtKB-UniRule"/>
</dbReference>
<dbReference type="PROSITE" id="PS00911">
    <property type="entry name" value="DHODEHASE_1"/>
    <property type="match status" value="1"/>
</dbReference>
<evidence type="ECO:0000256" key="6">
    <source>
        <dbReference type="ARBA" id="ARBA00022475"/>
    </source>
</evidence>